<accession>A0ABD5M3F3</accession>
<name>A0ABD5M3F3_PROMI</name>
<sequence length="47" mass="5328">MKNNYAFGGNNCSIIASPYITDKTPTEYKAKKWLLPGWGRLRLLAII</sequence>
<comment type="caution">
    <text evidence="1">The sequence shown here is derived from an EMBL/GenBank/DDBJ whole genome shotgun (WGS) entry which is preliminary data.</text>
</comment>
<proteinExistence type="predicted"/>
<dbReference type="AlphaFoldDB" id="A0ABD5M3F3"/>
<gene>
    <name evidence="1" type="ORF">I3679_021490</name>
</gene>
<reference evidence="1" key="1">
    <citation type="submission" date="2021-05" db="EMBL/GenBank/DDBJ databases">
        <title>First report of NDM-5 and VEB-6 producing Proteus mirabilis isolated from blood of a sepsis patient in Kolkata, India.</title>
        <authorList>
            <person name="Halder G."/>
            <person name="Chaudhuri B."/>
            <person name="Dutta S."/>
        </authorList>
    </citation>
    <scope>NUCLEOTIDE SEQUENCE [LARGE SCALE GENOMIC DNA]</scope>
    <source>
        <strain evidence="1">7049</strain>
    </source>
</reference>
<organism evidence="1">
    <name type="scientific">Proteus mirabilis</name>
    <dbReference type="NCBI Taxonomy" id="584"/>
    <lineage>
        <taxon>Bacteria</taxon>
        <taxon>Pseudomonadati</taxon>
        <taxon>Pseudomonadota</taxon>
        <taxon>Gammaproteobacteria</taxon>
        <taxon>Enterobacterales</taxon>
        <taxon>Morganellaceae</taxon>
        <taxon>Proteus</taxon>
    </lineage>
</organism>
<protein>
    <submittedName>
        <fullName evidence="1">Uncharacterized protein</fullName>
    </submittedName>
</protein>
<dbReference type="EMBL" id="JADQCH020000002">
    <property type="protein sequence ID" value="MEY2345404.1"/>
    <property type="molecule type" value="Genomic_DNA"/>
</dbReference>
<evidence type="ECO:0000313" key="1">
    <source>
        <dbReference type="EMBL" id="MEY2345404.1"/>
    </source>
</evidence>